<evidence type="ECO:0000256" key="7">
    <source>
        <dbReference type="RuleBase" id="RU000461"/>
    </source>
</evidence>
<dbReference type="PRINTS" id="PR00359">
    <property type="entry name" value="BP450"/>
</dbReference>
<dbReference type="AlphaFoldDB" id="A0A5C4UM18"/>
<keyword evidence="3 7" id="KW-0479">Metal-binding</keyword>
<evidence type="ECO:0000256" key="5">
    <source>
        <dbReference type="ARBA" id="ARBA00023004"/>
    </source>
</evidence>
<dbReference type="GO" id="GO:0004497">
    <property type="term" value="F:monooxygenase activity"/>
    <property type="evidence" value="ECO:0007669"/>
    <property type="project" value="UniProtKB-KW"/>
</dbReference>
<evidence type="ECO:0000256" key="8">
    <source>
        <dbReference type="SAM" id="MobiDB-lite"/>
    </source>
</evidence>
<dbReference type="GO" id="GO:0016705">
    <property type="term" value="F:oxidoreductase activity, acting on paired donors, with incorporation or reduction of molecular oxygen"/>
    <property type="evidence" value="ECO:0007669"/>
    <property type="project" value="InterPro"/>
</dbReference>
<dbReference type="Gene3D" id="1.10.630.10">
    <property type="entry name" value="Cytochrome P450"/>
    <property type="match status" value="1"/>
</dbReference>
<sequence>MIQTKVPSRRGSGGPAPRGRRHRPAVPPLDGVIPVRRAAPPAAGPSILRAVRRGRTPRTAVSAQEGPAITVPGPQEQGLCPFPTNHGFTLHPAYAELRGAPLGRVRLPHGDDAWLATRYADVQTVMSDPRFSIAAAVGRDQPRMREGARAAKGLFSMDPPDHTRLRSVVGRDFGARRMERIRGRVREVAEARVDAMLAADRPADLLTEFAIPVPTTVICEIIGVPAEDHDRFWTWAETIFANDLPGDTVLAAVRDFFAYMAGMVAERRAAPREDMLTTLVRACDEEGQITEEEMFAVAADLLNAGFATTSHQIANFLATLLCHPEQLTLLRLKPDLIPGAVEELLRFVPILSGFSFARYAVEDVPLGGVTVRAGEPVIGVLGAANRDPEAFPEPDALLVDRPTSPHLAFGKGPHFCVGAHLARVELQESLRVLLDRLPGLALAVPPDELEWRHGSMVNGLTRLPVTW</sequence>
<dbReference type="EMBL" id="VDGT01000036">
    <property type="protein sequence ID" value="TNM24129.1"/>
    <property type="molecule type" value="Genomic_DNA"/>
</dbReference>
<dbReference type="CDD" id="cd11031">
    <property type="entry name" value="Cyp158A-like"/>
    <property type="match status" value="1"/>
</dbReference>
<evidence type="ECO:0000256" key="4">
    <source>
        <dbReference type="ARBA" id="ARBA00023002"/>
    </source>
</evidence>
<protein>
    <submittedName>
        <fullName evidence="9">Cytochrome P450</fullName>
    </submittedName>
</protein>
<dbReference type="PROSITE" id="PS00086">
    <property type="entry name" value="CYTOCHROME_P450"/>
    <property type="match status" value="1"/>
</dbReference>
<dbReference type="InterPro" id="IPR017972">
    <property type="entry name" value="Cyt_P450_CS"/>
</dbReference>
<keyword evidence="6 7" id="KW-0503">Monooxygenase</keyword>
<keyword evidence="10" id="KW-1185">Reference proteome</keyword>
<dbReference type="Proteomes" id="UP000311713">
    <property type="component" value="Unassembled WGS sequence"/>
</dbReference>
<evidence type="ECO:0000256" key="2">
    <source>
        <dbReference type="ARBA" id="ARBA00022617"/>
    </source>
</evidence>
<evidence type="ECO:0000256" key="1">
    <source>
        <dbReference type="ARBA" id="ARBA00010617"/>
    </source>
</evidence>
<keyword evidence="2 7" id="KW-0349">Heme</keyword>
<dbReference type="OrthoDB" id="3218463at2"/>
<organism evidence="9 10">
    <name type="scientific">Streptomyces sedi</name>
    <dbReference type="NCBI Taxonomy" id="555059"/>
    <lineage>
        <taxon>Bacteria</taxon>
        <taxon>Bacillati</taxon>
        <taxon>Actinomycetota</taxon>
        <taxon>Actinomycetes</taxon>
        <taxon>Kitasatosporales</taxon>
        <taxon>Streptomycetaceae</taxon>
        <taxon>Streptomyces</taxon>
    </lineage>
</organism>
<keyword evidence="5 7" id="KW-0408">Iron</keyword>
<dbReference type="PANTHER" id="PTHR46696:SF1">
    <property type="entry name" value="CYTOCHROME P450 YJIB-RELATED"/>
    <property type="match status" value="1"/>
</dbReference>
<dbReference type="InterPro" id="IPR001128">
    <property type="entry name" value="Cyt_P450"/>
</dbReference>
<keyword evidence="4 7" id="KW-0560">Oxidoreductase</keyword>
<dbReference type="PRINTS" id="PR00385">
    <property type="entry name" value="P450"/>
</dbReference>
<comment type="caution">
    <text evidence="9">The sequence shown here is derived from an EMBL/GenBank/DDBJ whole genome shotgun (WGS) entry which is preliminary data.</text>
</comment>
<dbReference type="Pfam" id="PF00067">
    <property type="entry name" value="p450"/>
    <property type="match status" value="1"/>
</dbReference>
<dbReference type="PANTHER" id="PTHR46696">
    <property type="entry name" value="P450, PUTATIVE (EUROFUNG)-RELATED"/>
    <property type="match status" value="1"/>
</dbReference>
<feature type="region of interest" description="Disordered" evidence="8">
    <location>
        <begin position="1"/>
        <end position="38"/>
    </location>
</feature>
<dbReference type="SUPFAM" id="SSF48264">
    <property type="entry name" value="Cytochrome P450"/>
    <property type="match status" value="1"/>
</dbReference>
<accession>A0A5C4UM18</accession>
<dbReference type="GO" id="GO:0020037">
    <property type="term" value="F:heme binding"/>
    <property type="evidence" value="ECO:0007669"/>
    <property type="project" value="InterPro"/>
</dbReference>
<dbReference type="GO" id="GO:0005506">
    <property type="term" value="F:iron ion binding"/>
    <property type="evidence" value="ECO:0007669"/>
    <property type="project" value="InterPro"/>
</dbReference>
<evidence type="ECO:0000313" key="10">
    <source>
        <dbReference type="Proteomes" id="UP000311713"/>
    </source>
</evidence>
<evidence type="ECO:0000313" key="9">
    <source>
        <dbReference type="EMBL" id="TNM24129.1"/>
    </source>
</evidence>
<dbReference type="FunFam" id="1.10.630.10:FF:000018">
    <property type="entry name" value="Cytochrome P450 monooxygenase"/>
    <property type="match status" value="1"/>
</dbReference>
<comment type="similarity">
    <text evidence="1 7">Belongs to the cytochrome P450 family.</text>
</comment>
<evidence type="ECO:0000256" key="6">
    <source>
        <dbReference type="ARBA" id="ARBA00023033"/>
    </source>
</evidence>
<dbReference type="InterPro" id="IPR036396">
    <property type="entry name" value="Cyt_P450_sf"/>
</dbReference>
<name>A0A5C4UM18_9ACTN</name>
<gene>
    <name evidence="9" type="ORF">FH715_27600</name>
</gene>
<proteinExistence type="inferred from homology"/>
<dbReference type="InterPro" id="IPR002397">
    <property type="entry name" value="Cyt_P450_B"/>
</dbReference>
<feature type="region of interest" description="Disordered" evidence="8">
    <location>
        <begin position="54"/>
        <end position="75"/>
    </location>
</feature>
<reference evidence="9 10" key="1">
    <citation type="submission" date="2019-06" db="EMBL/GenBank/DDBJ databases">
        <title>Draft genome of Streptomyces sedi sp. JCM16909.</title>
        <authorList>
            <person name="Klykleung N."/>
            <person name="Tanasupawat S."/>
            <person name="Kudo T."/>
            <person name="Yuki M."/>
            <person name="Ohkuma M."/>
        </authorList>
    </citation>
    <scope>NUCLEOTIDE SEQUENCE [LARGE SCALE GENOMIC DNA]</scope>
    <source>
        <strain evidence="9 10">JCM 16909</strain>
    </source>
</reference>
<evidence type="ECO:0000256" key="3">
    <source>
        <dbReference type="ARBA" id="ARBA00022723"/>
    </source>
</evidence>